<dbReference type="PANTHER" id="PTHR22916">
    <property type="entry name" value="GLYCOSYLTRANSFERASE"/>
    <property type="match status" value="1"/>
</dbReference>
<dbReference type="CDD" id="cd00761">
    <property type="entry name" value="Glyco_tranf_GTA_type"/>
    <property type="match status" value="1"/>
</dbReference>
<keyword evidence="1" id="KW-0812">Transmembrane</keyword>
<reference evidence="3" key="1">
    <citation type="journal article" date="2014" name="Int. J. Syst. Evol. Microbiol.">
        <title>Complete genome sequence of Corynebacterium casei LMG S-19264T (=DSM 44701T), isolated from a smear-ripened cheese.</title>
        <authorList>
            <consortium name="US DOE Joint Genome Institute (JGI-PGF)"/>
            <person name="Walter F."/>
            <person name="Albersmeier A."/>
            <person name="Kalinowski J."/>
            <person name="Ruckert C."/>
        </authorList>
    </citation>
    <scope>NUCLEOTIDE SEQUENCE</scope>
    <source>
        <strain evidence="3">CGMCC 1.12751</strain>
    </source>
</reference>
<dbReference type="GO" id="GO:0016758">
    <property type="term" value="F:hexosyltransferase activity"/>
    <property type="evidence" value="ECO:0007669"/>
    <property type="project" value="UniProtKB-ARBA"/>
</dbReference>
<feature type="transmembrane region" description="Helical" evidence="1">
    <location>
        <begin position="307"/>
        <end position="328"/>
    </location>
</feature>
<feature type="domain" description="Glycosyltransferase 2-like" evidence="2">
    <location>
        <begin position="14"/>
        <end position="121"/>
    </location>
</feature>
<dbReference type="EMBL" id="BMFQ01000003">
    <property type="protein sequence ID" value="GGG53059.1"/>
    <property type="molecule type" value="Genomic_DNA"/>
</dbReference>
<proteinExistence type="predicted"/>
<keyword evidence="1" id="KW-1133">Transmembrane helix</keyword>
<dbReference type="InterPro" id="IPR029044">
    <property type="entry name" value="Nucleotide-diphossugar_trans"/>
</dbReference>
<accession>A0A917GP22</accession>
<evidence type="ECO:0000313" key="4">
    <source>
        <dbReference type="Proteomes" id="UP000625976"/>
    </source>
</evidence>
<sequence length="337" mass="39246">MPYNTSLNKSHLISIIIPIYNGALFIKEAYRVIIKQQVPDFEILFIDNNSVDNSVGIINDILKNDSRVSLYKESVQGAASARNTGLKHAKGDFIYFFDVDDQLFENALNALLAVLLKNKDLDSVHGNMVKSNFRLKDAKINLIDTNVLTVNEPYYWGIRWMHYGKLSNTGCFLHRAFVFDKTGRFNPKLMLGEDAAFHVKLGMECSIGHLDKKVLLYYRHQDSTVSTQNKITAKEFTYWEPLIHEHLPYLLTHQVPLAFKKKVLLRVYGYIPKMLALTKGYTHRKQLKNKLVKDIKPLRIPWVLKPFISLIMLTGWMNLYKFYGYYILKYYMKYVLK</sequence>
<dbReference type="PANTHER" id="PTHR22916:SF3">
    <property type="entry name" value="UDP-GLCNAC:BETAGAL BETA-1,3-N-ACETYLGLUCOSAMINYLTRANSFERASE-LIKE PROTEIN 1"/>
    <property type="match status" value="1"/>
</dbReference>
<dbReference type="Pfam" id="PF00535">
    <property type="entry name" value="Glycos_transf_2"/>
    <property type="match status" value="1"/>
</dbReference>
<name>A0A917GP22_9FLAO</name>
<evidence type="ECO:0000256" key="1">
    <source>
        <dbReference type="SAM" id="Phobius"/>
    </source>
</evidence>
<keyword evidence="1" id="KW-0472">Membrane</keyword>
<dbReference type="AlphaFoldDB" id="A0A917GP22"/>
<protein>
    <recommendedName>
        <fullName evidence="2">Glycosyltransferase 2-like domain-containing protein</fullName>
    </recommendedName>
</protein>
<organism evidence="3 4">
    <name type="scientific">Bizionia arctica</name>
    <dbReference type="NCBI Taxonomy" id="1495645"/>
    <lineage>
        <taxon>Bacteria</taxon>
        <taxon>Pseudomonadati</taxon>
        <taxon>Bacteroidota</taxon>
        <taxon>Flavobacteriia</taxon>
        <taxon>Flavobacteriales</taxon>
        <taxon>Flavobacteriaceae</taxon>
        <taxon>Bizionia</taxon>
    </lineage>
</organism>
<dbReference type="Gene3D" id="3.90.550.10">
    <property type="entry name" value="Spore Coat Polysaccharide Biosynthesis Protein SpsA, Chain A"/>
    <property type="match status" value="1"/>
</dbReference>
<dbReference type="SUPFAM" id="SSF53448">
    <property type="entry name" value="Nucleotide-diphospho-sugar transferases"/>
    <property type="match status" value="1"/>
</dbReference>
<comment type="caution">
    <text evidence="3">The sequence shown here is derived from an EMBL/GenBank/DDBJ whole genome shotgun (WGS) entry which is preliminary data.</text>
</comment>
<dbReference type="Proteomes" id="UP000625976">
    <property type="component" value="Unassembled WGS sequence"/>
</dbReference>
<keyword evidence="4" id="KW-1185">Reference proteome</keyword>
<dbReference type="InterPro" id="IPR001173">
    <property type="entry name" value="Glyco_trans_2-like"/>
</dbReference>
<dbReference type="RefSeq" id="WP_188465413.1">
    <property type="nucleotide sequence ID" value="NZ_BMFQ01000003.1"/>
</dbReference>
<gene>
    <name evidence="3" type="ORF">GCM10010976_25160</name>
</gene>
<evidence type="ECO:0000313" key="3">
    <source>
        <dbReference type="EMBL" id="GGG53059.1"/>
    </source>
</evidence>
<evidence type="ECO:0000259" key="2">
    <source>
        <dbReference type="Pfam" id="PF00535"/>
    </source>
</evidence>
<reference evidence="3" key="2">
    <citation type="submission" date="2020-09" db="EMBL/GenBank/DDBJ databases">
        <authorList>
            <person name="Sun Q."/>
            <person name="Zhou Y."/>
        </authorList>
    </citation>
    <scope>NUCLEOTIDE SEQUENCE</scope>
    <source>
        <strain evidence="3">CGMCC 1.12751</strain>
    </source>
</reference>